<dbReference type="EMBL" id="CAXAMN010000670">
    <property type="protein sequence ID" value="CAK8990061.1"/>
    <property type="molecule type" value="Genomic_DNA"/>
</dbReference>
<name>A0ABP0HIM2_9DINO</name>
<comment type="caution">
    <text evidence="3">The sequence shown here is derived from an EMBL/GenBank/DDBJ whole genome shotgun (WGS) entry which is preliminary data.</text>
</comment>
<keyword evidence="2" id="KW-1133">Transmembrane helix</keyword>
<feature type="transmembrane region" description="Helical" evidence="2">
    <location>
        <begin position="773"/>
        <end position="792"/>
    </location>
</feature>
<proteinExistence type="predicted"/>
<organism evidence="3 4">
    <name type="scientific">Durusdinium trenchii</name>
    <dbReference type="NCBI Taxonomy" id="1381693"/>
    <lineage>
        <taxon>Eukaryota</taxon>
        <taxon>Sar</taxon>
        <taxon>Alveolata</taxon>
        <taxon>Dinophyceae</taxon>
        <taxon>Suessiales</taxon>
        <taxon>Symbiodiniaceae</taxon>
        <taxon>Durusdinium</taxon>
    </lineage>
</organism>
<keyword evidence="4" id="KW-1185">Reference proteome</keyword>
<evidence type="ECO:0000256" key="1">
    <source>
        <dbReference type="SAM" id="MobiDB-lite"/>
    </source>
</evidence>
<sequence length="868" mass="97615">MGRVAGSPSDPCDDVDIFALAEFFQFLQCQVRLEAKLCLGEKDVQLEDPDAKCLWPLFEQWVAPNIGKREKWVPFHTVLAPHELFLVQSIHHNTDLNWSDFQRYLAIFIFRAHCQRQVFSHAQLPYLLTADFWHDPKKYFDDDGPITQSMMKYRRETHLPLQTGAFLSIPERLLEDNDENLVINVARRTQRLLDIAMEIWPTLQNPNLSNAEKFQQISRVIQTGHGFGETWAKMLMVSMDIAFPAAKLLSTHCEVGIGAREGLDRLFANQGPRQAVEALSVATAAANNSQMKPARHFWRIVERVEGMARQTFADLPLVLEHIAQFQALSPATVQVQLCEWRQFLQFIERRSRLPAPEIPSACKILDDDEDETAERSEGTPVPEAISSDTSDSDVPEMDNISEGRLQPLADPRPSLGAPEAENRSGKDAEKHYVEAVGQVLQNYKARHEELFGSVLSCSLRAQEEDARCQAASLKYFEICAAEMESQRDLRACLLEGYKHSAREEPLRRQVKTLDKTLEILKPAESEDVRQGLQSEGQEGLAPEDASEVSEQSRFGMSSSSTLPPVQSEAFSVALPKPPPSMEEHHQRGLRVREAKLKQVINDLGKERERALKRVPRDDEISSDVERLRKRHASMQSQKERAEGEMRRAEAKRASAERELVQRKVLLVNLKADIDAMEEMLVVEDLMKQEEELSEVHSSRLTFKPCSYEACHAARRAGGLAFLLLSAAGCAFLAPMPQIAAPAAQMAATQLLLAEIDMTEPYRPEEEPESPANIMIFLTLTFVLAAFILPLLFAGIQSKNADIAGADEPRNGASTLIKKLVGEHWLEKVEDLRYVPQHRLESWGVPLKLPLDMVSKASKAEADESVCAA</sequence>
<keyword evidence="2" id="KW-0812">Transmembrane</keyword>
<feature type="region of interest" description="Disordered" evidence="1">
    <location>
        <begin position="628"/>
        <end position="647"/>
    </location>
</feature>
<feature type="region of interest" description="Disordered" evidence="1">
    <location>
        <begin position="521"/>
        <end position="565"/>
    </location>
</feature>
<feature type="compositionally biased region" description="Polar residues" evidence="1">
    <location>
        <begin position="548"/>
        <end position="564"/>
    </location>
</feature>
<evidence type="ECO:0000256" key="2">
    <source>
        <dbReference type="SAM" id="Phobius"/>
    </source>
</evidence>
<dbReference type="Proteomes" id="UP001642484">
    <property type="component" value="Unassembled WGS sequence"/>
</dbReference>
<accession>A0ABP0HIM2</accession>
<feature type="compositionally biased region" description="Basic and acidic residues" evidence="1">
    <location>
        <begin position="637"/>
        <end position="647"/>
    </location>
</feature>
<gene>
    <name evidence="3" type="ORF">CCMP2556_LOCUS1901</name>
</gene>
<evidence type="ECO:0000313" key="3">
    <source>
        <dbReference type="EMBL" id="CAK8990061.1"/>
    </source>
</evidence>
<protein>
    <submittedName>
        <fullName evidence="3">Uncharacterized protein</fullName>
    </submittedName>
</protein>
<reference evidence="3 4" key="1">
    <citation type="submission" date="2024-02" db="EMBL/GenBank/DDBJ databases">
        <authorList>
            <person name="Chen Y."/>
            <person name="Shah S."/>
            <person name="Dougan E. K."/>
            <person name="Thang M."/>
            <person name="Chan C."/>
        </authorList>
    </citation>
    <scope>NUCLEOTIDE SEQUENCE [LARGE SCALE GENOMIC DNA]</scope>
</reference>
<evidence type="ECO:0000313" key="4">
    <source>
        <dbReference type="Proteomes" id="UP001642484"/>
    </source>
</evidence>
<feature type="region of interest" description="Disordered" evidence="1">
    <location>
        <begin position="360"/>
        <end position="428"/>
    </location>
</feature>
<keyword evidence="2" id="KW-0472">Membrane</keyword>